<sequence>MGCLNFVKDGVIKLPPGFRFQPTDEEIVFQYLLRKTFSCPLPASIIPELNISNHNPWDLPGDQDQSRYFFYNKEAKYPAGNRINRVTEAGYWKATSVEKQIVSSKRKPLVGLRKTLVFYVGKPQRGIKTDWIMHEYRIILTGKAAASCSQLTTKFPHQRSSIQLGNWVLCHVFLRKGSPNNYCNSYNNFGDRNIAKFGLPAARILDSSIGSEIGSISSSSDSSVVTDEGGSSSFDDDDDTCSHNA</sequence>
<keyword evidence="1" id="KW-0805">Transcription regulation</keyword>
<proteinExistence type="predicted"/>
<name>A0AAV1DYU3_OLDCO</name>
<keyword evidence="3" id="KW-0804">Transcription</keyword>
<dbReference type="InterPro" id="IPR036093">
    <property type="entry name" value="NAC_dom_sf"/>
</dbReference>
<dbReference type="GO" id="GO:0006355">
    <property type="term" value="P:regulation of DNA-templated transcription"/>
    <property type="evidence" value="ECO:0007669"/>
    <property type="project" value="InterPro"/>
</dbReference>
<dbReference type="EMBL" id="OX459124">
    <property type="protein sequence ID" value="CAI9113139.1"/>
    <property type="molecule type" value="Genomic_DNA"/>
</dbReference>
<dbReference type="Gene3D" id="2.170.150.80">
    <property type="entry name" value="NAC domain"/>
    <property type="match status" value="1"/>
</dbReference>
<dbReference type="Pfam" id="PF02365">
    <property type="entry name" value="NAM"/>
    <property type="match status" value="1"/>
</dbReference>
<dbReference type="SUPFAM" id="SSF101941">
    <property type="entry name" value="NAC domain"/>
    <property type="match status" value="1"/>
</dbReference>
<feature type="compositionally biased region" description="Low complexity" evidence="5">
    <location>
        <begin position="214"/>
        <end position="233"/>
    </location>
</feature>
<evidence type="ECO:0000256" key="1">
    <source>
        <dbReference type="ARBA" id="ARBA00023015"/>
    </source>
</evidence>
<dbReference type="Proteomes" id="UP001161247">
    <property type="component" value="Chromosome 7"/>
</dbReference>
<evidence type="ECO:0000256" key="2">
    <source>
        <dbReference type="ARBA" id="ARBA00023125"/>
    </source>
</evidence>
<gene>
    <name evidence="7" type="ORF">OLC1_LOCUS20200</name>
</gene>
<feature type="domain" description="NAC" evidence="6">
    <location>
        <begin position="14"/>
        <end position="175"/>
    </location>
</feature>
<evidence type="ECO:0000256" key="4">
    <source>
        <dbReference type="ARBA" id="ARBA00023242"/>
    </source>
</evidence>
<keyword evidence="4" id="KW-0539">Nucleus</keyword>
<reference evidence="7" key="1">
    <citation type="submission" date="2023-03" db="EMBL/GenBank/DDBJ databases">
        <authorList>
            <person name="Julca I."/>
        </authorList>
    </citation>
    <scope>NUCLEOTIDE SEQUENCE</scope>
</reference>
<organism evidence="7 8">
    <name type="scientific">Oldenlandia corymbosa var. corymbosa</name>
    <dbReference type="NCBI Taxonomy" id="529605"/>
    <lineage>
        <taxon>Eukaryota</taxon>
        <taxon>Viridiplantae</taxon>
        <taxon>Streptophyta</taxon>
        <taxon>Embryophyta</taxon>
        <taxon>Tracheophyta</taxon>
        <taxon>Spermatophyta</taxon>
        <taxon>Magnoliopsida</taxon>
        <taxon>eudicotyledons</taxon>
        <taxon>Gunneridae</taxon>
        <taxon>Pentapetalae</taxon>
        <taxon>asterids</taxon>
        <taxon>lamiids</taxon>
        <taxon>Gentianales</taxon>
        <taxon>Rubiaceae</taxon>
        <taxon>Rubioideae</taxon>
        <taxon>Spermacoceae</taxon>
        <taxon>Hedyotis-Oldenlandia complex</taxon>
        <taxon>Oldenlandia</taxon>
    </lineage>
</organism>
<evidence type="ECO:0000259" key="6">
    <source>
        <dbReference type="PROSITE" id="PS51005"/>
    </source>
</evidence>
<dbReference type="GO" id="GO:0003677">
    <property type="term" value="F:DNA binding"/>
    <property type="evidence" value="ECO:0007669"/>
    <property type="project" value="UniProtKB-KW"/>
</dbReference>
<keyword evidence="8" id="KW-1185">Reference proteome</keyword>
<dbReference type="PROSITE" id="PS51005">
    <property type="entry name" value="NAC"/>
    <property type="match status" value="1"/>
</dbReference>
<evidence type="ECO:0000256" key="3">
    <source>
        <dbReference type="ARBA" id="ARBA00023163"/>
    </source>
</evidence>
<accession>A0AAV1DYU3</accession>
<protein>
    <submittedName>
        <fullName evidence="7">OLC1v1013685C1</fullName>
    </submittedName>
</protein>
<evidence type="ECO:0000313" key="7">
    <source>
        <dbReference type="EMBL" id="CAI9113139.1"/>
    </source>
</evidence>
<evidence type="ECO:0000256" key="5">
    <source>
        <dbReference type="SAM" id="MobiDB-lite"/>
    </source>
</evidence>
<dbReference type="PANTHER" id="PTHR31744">
    <property type="entry name" value="PROTEIN CUP-SHAPED COTYLEDON 2-RELATED"/>
    <property type="match status" value="1"/>
</dbReference>
<dbReference type="InterPro" id="IPR003441">
    <property type="entry name" value="NAC-dom"/>
</dbReference>
<keyword evidence="2" id="KW-0238">DNA-binding</keyword>
<dbReference type="AlphaFoldDB" id="A0AAV1DYU3"/>
<dbReference type="PANTHER" id="PTHR31744:SF93">
    <property type="entry name" value="NAC DOMAIN-CONTAINING PROTEIN"/>
    <property type="match status" value="1"/>
</dbReference>
<evidence type="ECO:0000313" key="8">
    <source>
        <dbReference type="Proteomes" id="UP001161247"/>
    </source>
</evidence>
<feature type="region of interest" description="Disordered" evidence="5">
    <location>
        <begin position="214"/>
        <end position="245"/>
    </location>
</feature>